<organism evidence="2 3">
    <name type="scientific">Burkholderia multivorans CGD2</name>
    <dbReference type="NCBI Taxonomy" id="513052"/>
    <lineage>
        <taxon>Bacteria</taxon>
        <taxon>Pseudomonadati</taxon>
        <taxon>Pseudomonadota</taxon>
        <taxon>Betaproteobacteria</taxon>
        <taxon>Burkholderiales</taxon>
        <taxon>Burkholderiaceae</taxon>
        <taxon>Burkholderia</taxon>
        <taxon>Burkholderia cepacia complex</taxon>
    </lineage>
</organism>
<feature type="compositionally biased region" description="Basic residues" evidence="1">
    <location>
        <begin position="14"/>
        <end position="24"/>
    </location>
</feature>
<dbReference type="AlphaFoldDB" id="B9C074"/>
<evidence type="ECO:0000313" key="3">
    <source>
        <dbReference type="Proteomes" id="UP000004535"/>
    </source>
</evidence>
<proteinExistence type="predicted"/>
<comment type="caution">
    <text evidence="2">The sequence shown here is derived from an EMBL/GenBank/DDBJ whole genome shotgun (WGS) entry which is preliminary data.</text>
</comment>
<evidence type="ECO:0000313" key="2">
    <source>
        <dbReference type="EMBL" id="EEE03591.1"/>
    </source>
</evidence>
<dbReference type="Proteomes" id="UP000004535">
    <property type="component" value="Unassembled WGS sequence"/>
</dbReference>
<feature type="compositionally biased region" description="Basic and acidic residues" evidence="1">
    <location>
        <begin position="25"/>
        <end position="40"/>
    </location>
</feature>
<evidence type="ECO:0000256" key="1">
    <source>
        <dbReference type="SAM" id="MobiDB-lite"/>
    </source>
</evidence>
<gene>
    <name evidence="2" type="ORF">BURMUCGD2_0188</name>
</gene>
<feature type="region of interest" description="Disordered" evidence="1">
    <location>
        <begin position="1"/>
        <end position="40"/>
    </location>
</feature>
<protein>
    <submittedName>
        <fullName evidence="2">Uncharacterized protein</fullName>
    </submittedName>
</protein>
<reference evidence="2 3" key="1">
    <citation type="journal article" date="2012" name="J. Bacteriol.">
        <title>Draft Genome Sequence Determination for Cystic Fibrosis and Chronic Granulomatous Disease Burkholderia multivorans Isolates.</title>
        <authorList>
            <person name="Varga J.J."/>
            <person name="Losada L."/>
            <person name="Zelazny A.M."/>
            <person name="Brinkac L."/>
            <person name="Harkins D."/>
            <person name="Radune D."/>
            <person name="Hostetler J."/>
            <person name="Sampaio E.P."/>
            <person name="Ronning C.M."/>
            <person name="Nierman W.C."/>
            <person name="Greenberg D.E."/>
            <person name="Holland S.M."/>
            <person name="Goldberg J.B."/>
        </authorList>
    </citation>
    <scope>NUCLEOTIDE SEQUENCE [LARGE SCALE GENOMIC DNA]</scope>
    <source>
        <strain evidence="2 3">CGD2</strain>
    </source>
</reference>
<name>B9C074_9BURK</name>
<accession>B9C074</accession>
<sequence length="40" mass="4574">MPGRTGGGAAARPRPARRQKKARLERRAESISEETWRRQV</sequence>
<dbReference type="EMBL" id="ACFC01000024">
    <property type="protein sequence ID" value="EEE03591.1"/>
    <property type="molecule type" value="Genomic_DNA"/>
</dbReference>